<sequence length="61" mass="6576">MADALNRQVANGHGEFEVVVQMGNGDTKPVNGYEVATSAAYVAGEAPKERQQVRLITKVLF</sequence>
<dbReference type="EMBL" id="KY606587">
    <property type="protein sequence ID" value="ARB06066.1"/>
    <property type="molecule type" value="Genomic_DNA"/>
</dbReference>
<evidence type="ECO:0000313" key="1">
    <source>
        <dbReference type="EMBL" id="ARB06066.1"/>
    </source>
</evidence>
<evidence type="ECO:0000313" key="2">
    <source>
        <dbReference type="Proteomes" id="UP000224401"/>
    </source>
</evidence>
<gene>
    <name evidence="1" type="ORF">vBDshSR5C_12</name>
</gene>
<dbReference type="Proteomes" id="UP000224401">
    <property type="component" value="Segment"/>
</dbReference>
<accession>A0A1V0DY30</accession>
<reference evidence="1 2" key="1">
    <citation type="submission" date="2017-02" db="EMBL/GenBank/DDBJ databases">
        <title>A novel roseosiphophage isolated from the oligotrophic South China Sea.</title>
        <authorList>
            <person name="Yang Y."/>
            <person name="Cai L."/>
            <person name="Zhang R."/>
        </authorList>
    </citation>
    <scope>NUCLEOTIDE SEQUENCE [LARGE SCALE GENOMIC DNA]</scope>
</reference>
<protein>
    <submittedName>
        <fullName evidence="1">Uncharacterized protein</fullName>
    </submittedName>
</protein>
<proteinExistence type="predicted"/>
<organism evidence="1 2">
    <name type="scientific">Dinoroseobacter phage vB_DshS-R5C</name>
    <dbReference type="NCBI Taxonomy" id="1965368"/>
    <lineage>
        <taxon>Viruses</taxon>
        <taxon>Duplodnaviria</taxon>
        <taxon>Heunggongvirae</taxon>
        <taxon>Uroviricota</taxon>
        <taxon>Caudoviricetes</taxon>
        <taxon>Nanhaivirus</taxon>
        <taxon>Nanhaivirus D5C</taxon>
    </lineage>
</organism>
<name>A0A1V0DY30_9CAUD</name>
<keyword evidence="2" id="KW-1185">Reference proteome</keyword>